<evidence type="ECO:0000256" key="1">
    <source>
        <dbReference type="ARBA" id="ARBA00005721"/>
    </source>
</evidence>
<comment type="similarity">
    <text evidence="1">Belongs to the asp23 family.</text>
</comment>
<reference evidence="3" key="1">
    <citation type="journal article" date="2014" name="Int. J. Syst. Evol. Microbiol.">
        <title>Complete genome sequence of Corynebacterium casei LMG S-19264T (=DSM 44701T), isolated from a smear-ripened cheese.</title>
        <authorList>
            <consortium name="US DOE Joint Genome Institute (JGI-PGF)"/>
            <person name="Walter F."/>
            <person name="Albersmeier A."/>
            <person name="Kalinowski J."/>
            <person name="Ruckert C."/>
        </authorList>
    </citation>
    <scope>NUCLEOTIDE SEQUENCE</scope>
    <source>
        <strain evidence="3">CGMCC 1.12827</strain>
    </source>
</reference>
<dbReference type="PANTHER" id="PTHR34297:SF3">
    <property type="entry name" value="ALKALINE SHOCK PROTEIN 23"/>
    <property type="match status" value="1"/>
</dbReference>
<dbReference type="PANTHER" id="PTHR34297">
    <property type="entry name" value="HYPOTHETICAL CYTOSOLIC PROTEIN-RELATED"/>
    <property type="match status" value="1"/>
</dbReference>
<dbReference type="Pfam" id="PF03780">
    <property type="entry name" value="Asp23"/>
    <property type="match status" value="1"/>
</dbReference>
<evidence type="ECO:0000313" key="4">
    <source>
        <dbReference type="Proteomes" id="UP000621454"/>
    </source>
</evidence>
<organism evidence="3 4">
    <name type="scientific">Gordonia jinhuaensis</name>
    <dbReference type="NCBI Taxonomy" id="1517702"/>
    <lineage>
        <taxon>Bacteria</taxon>
        <taxon>Bacillati</taxon>
        <taxon>Actinomycetota</taxon>
        <taxon>Actinomycetes</taxon>
        <taxon>Mycobacteriales</taxon>
        <taxon>Gordoniaceae</taxon>
        <taxon>Gordonia</taxon>
    </lineage>
</organism>
<feature type="compositionally biased region" description="Low complexity" evidence="2">
    <location>
        <begin position="8"/>
        <end position="29"/>
    </location>
</feature>
<feature type="region of interest" description="Disordered" evidence="2">
    <location>
        <begin position="1"/>
        <end position="35"/>
    </location>
</feature>
<dbReference type="Proteomes" id="UP000621454">
    <property type="component" value="Unassembled WGS sequence"/>
</dbReference>
<reference evidence="3" key="2">
    <citation type="submission" date="2020-09" db="EMBL/GenBank/DDBJ databases">
        <authorList>
            <person name="Sun Q."/>
            <person name="Zhou Y."/>
        </authorList>
    </citation>
    <scope>NUCLEOTIDE SEQUENCE</scope>
    <source>
        <strain evidence="3">CGMCC 1.12827</strain>
    </source>
</reference>
<name>A0A916T850_9ACTN</name>
<dbReference type="AlphaFoldDB" id="A0A916T850"/>
<evidence type="ECO:0008006" key="5">
    <source>
        <dbReference type="Google" id="ProtNLM"/>
    </source>
</evidence>
<comment type="caution">
    <text evidence="3">The sequence shown here is derived from an EMBL/GenBank/DDBJ whole genome shotgun (WGS) entry which is preliminary data.</text>
</comment>
<dbReference type="EMBL" id="BMGC01000016">
    <property type="protein sequence ID" value="GGB35283.1"/>
    <property type="molecule type" value="Genomic_DNA"/>
</dbReference>
<gene>
    <name evidence="3" type="ORF">GCM10011489_24150</name>
</gene>
<dbReference type="RefSeq" id="WP_188586836.1">
    <property type="nucleotide sequence ID" value="NZ_BMGC01000016.1"/>
</dbReference>
<sequence>MSSPDTGATTDSTKANSSSSATSSASTSSDPSREIAVGDSGSALIDAHGKTSIADTVVAKIAGIAAREIDGVHDLGGAASRMVGRVREVIPGTTQNLTQGVSVEVGEKQAAVDLGLVAEYGVAIHQLAQAVRENVIGAISGMTGLEVTEVNIMVHDVHFADEDDDNDDSDRSEPRVQ</sequence>
<evidence type="ECO:0000256" key="2">
    <source>
        <dbReference type="SAM" id="MobiDB-lite"/>
    </source>
</evidence>
<accession>A0A916T850</accession>
<protein>
    <recommendedName>
        <fullName evidence="5">Asp23 family, cell envelope-related function</fullName>
    </recommendedName>
</protein>
<evidence type="ECO:0000313" key="3">
    <source>
        <dbReference type="EMBL" id="GGB35283.1"/>
    </source>
</evidence>
<keyword evidence="4" id="KW-1185">Reference proteome</keyword>
<dbReference type="InterPro" id="IPR005531">
    <property type="entry name" value="Asp23"/>
</dbReference>
<proteinExistence type="inferred from homology"/>